<dbReference type="InterPro" id="IPR011645">
    <property type="entry name" value="HNOB_dom_associated"/>
</dbReference>
<dbReference type="Proteomes" id="UP001378592">
    <property type="component" value="Unassembled WGS sequence"/>
</dbReference>
<evidence type="ECO:0000259" key="10">
    <source>
        <dbReference type="PROSITE" id="PS50125"/>
    </source>
</evidence>
<name>A0AAN9ZGI0_9ORTH</name>
<dbReference type="PANTHER" id="PTHR45655:SF6">
    <property type="entry name" value="HEAD-SPECIFIC GUANYLATE CYCLASE"/>
    <property type="match status" value="1"/>
</dbReference>
<comment type="subcellular location">
    <subcellularLocation>
        <location evidence="1">Cytoplasm</location>
    </subcellularLocation>
</comment>
<dbReference type="Gene3D" id="6.10.250.780">
    <property type="match status" value="1"/>
</dbReference>
<dbReference type="Pfam" id="PF00211">
    <property type="entry name" value="Guanylate_cyc"/>
    <property type="match status" value="1"/>
</dbReference>
<comment type="similarity">
    <text evidence="8">Belongs to the adenylyl cyclase class-4/guanylyl cyclase family.</text>
</comment>
<dbReference type="PROSITE" id="PS50125">
    <property type="entry name" value="GUANYLATE_CYCLASE_2"/>
    <property type="match status" value="1"/>
</dbReference>
<evidence type="ECO:0000256" key="4">
    <source>
        <dbReference type="ARBA" id="ARBA00022741"/>
    </source>
</evidence>
<dbReference type="GO" id="GO:0070482">
    <property type="term" value="P:response to oxygen levels"/>
    <property type="evidence" value="ECO:0007669"/>
    <property type="project" value="TreeGrafter"/>
</dbReference>
<keyword evidence="6 8" id="KW-0456">Lyase</keyword>
<keyword evidence="12" id="KW-1185">Reference proteome</keyword>
<keyword evidence="4" id="KW-0547">Nucleotide-binding</keyword>
<dbReference type="Gene3D" id="3.90.1520.10">
    <property type="entry name" value="H-NOX domain"/>
    <property type="match status" value="1"/>
</dbReference>
<dbReference type="CDD" id="cd07302">
    <property type="entry name" value="CHD"/>
    <property type="match status" value="1"/>
</dbReference>
<evidence type="ECO:0000256" key="7">
    <source>
        <dbReference type="ARBA" id="ARBA00023293"/>
    </source>
</evidence>
<feature type="region of interest" description="Disordered" evidence="9">
    <location>
        <begin position="1"/>
        <end position="40"/>
    </location>
</feature>
<evidence type="ECO:0000313" key="12">
    <source>
        <dbReference type="Proteomes" id="UP001378592"/>
    </source>
</evidence>
<dbReference type="SUPFAM" id="SSF55073">
    <property type="entry name" value="Nucleotide cyclase"/>
    <property type="match status" value="1"/>
</dbReference>
<evidence type="ECO:0000256" key="6">
    <source>
        <dbReference type="ARBA" id="ARBA00023239"/>
    </source>
</evidence>
<gene>
    <name evidence="11" type="ORF">R5R35_013769</name>
</gene>
<feature type="compositionally biased region" description="Gly residues" evidence="9">
    <location>
        <begin position="160"/>
        <end position="190"/>
    </location>
</feature>
<keyword evidence="3" id="KW-0963">Cytoplasm</keyword>
<keyword evidence="5" id="KW-0342">GTP-binding</keyword>
<evidence type="ECO:0000256" key="3">
    <source>
        <dbReference type="ARBA" id="ARBA00022490"/>
    </source>
</evidence>
<evidence type="ECO:0000313" key="11">
    <source>
        <dbReference type="EMBL" id="KAK7872534.1"/>
    </source>
</evidence>
<dbReference type="InterPro" id="IPR029787">
    <property type="entry name" value="Nucleotide_cyclase"/>
</dbReference>
<dbReference type="SMART" id="SM00044">
    <property type="entry name" value="CYCc"/>
    <property type="match status" value="1"/>
</dbReference>
<dbReference type="EMBL" id="JAZDUA010000023">
    <property type="protein sequence ID" value="KAK7872534.1"/>
    <property type="molecule type" value="Genomic_DNA"/>
</dbReference>
<dbReference type="Gene3D" id="3.30.450.260">
    <property type="entry name" value="Haem NO binding associated domain"/>
    <property type="match status" value="1"/>
</dbReference>
<dbReference type="Pfam" id="PF07701">
    <property type="entry name" value="HNOBA"/>
    <property type="match status" value="1"/>
</dbReference>
<dbReference type="InterPro" id="IPR042463">
    <property type="entry name" value="HNOB_dom_associated_sf"/>
</dbReference>
<organism evidence="11 12">
    <name type="scientific">Gryllus longicercus</name>
    <dbReference type="NCBI Taxonomy" id="2509291"/>
    <lineage>
        <taxon>Eukaryota</taxon>
        <taxon>Metazoa</taxon>
        <taxon>Ecdysozoa</taxon>
        <taxon>Arthropoda</taxon>
        <taxon>Hexapoda</taxon>
        <taxon>Insecta</taxon>
        <taxon>Pterygota</taxon>
        <taxon>Neoptera</taxon>
        <taxon>Polyneoptera</taxon>
        <taxon>Orthoptera</taxon>
        <taxon>Ensifera</taxon>
        <taxon>Gryllidea</taxon>
        <taxon>Grylloidea</taxon>
        <taxon>Gryllidae</taxon>
        <taxon>Gryllinae</taxon>
        <taxon>Gryllus</taxon>
    </lineage>
</organism>
<protein>
    <recommendedName>
        <fullName evidence="2">guanylate cyclase</fullName>
        <ecNumber evidence="2">4.6.1.2</ecNumber>
    </recommendedName>
</protein>
<dbReference type="InterPro" id="IPR001054">
    <property type="entry name" value="A/G_cyclase"/>
</dbReference>
<comment type="caution">
    <text evidence="11">The sequence shown here is derived from an EMBL/GenBank/DDBJ whole genome shotgun (WGS) entry which is preliminary data.</text>
</comment>
<dbReference type="GO" id="GO:0019934">
    <property type="term" value="P:cGMP-mediated signaling"/>
    <property type="evidence" value="ECO:0007669"/>
    <property type="project" value="TreeGrafter"/>
</dbReference>
<dbReference type="Gene3D" id="3.30.70.1230">
    <property type="entry name" value="Nucleotide cyclase"/>
    <property type="match status" value="1"/>
</dbReference>
<evidence type="ECO:0000256" key="2">
    <source>
        <dbReference type="ARBA" id="ARBA00012202"/>
    </source>
</evidence>
<dbReference type="InterPro" id="IPR018297">
    <property type="entry name" value="A/G_cyclase_CS"/>
</dbReference>
<dbReference type="PANTHER" id="PTHR45655">
    <property type="entry name" value="GUANYLATE CYCLASE SOLUBLE SUBUNIT BETA-2"/>
    <property type="match status" value="1"/>
</dbReference>
<feature type="region of interest" description="Disordered" evidence="9">
    <location>
        <begin position="157"/>
        <end position="191"/>
    </location>
</feature>
<dbReference type="EC" id="4.6.1.2" evidence="2"/>
<feature type="domain" description="Guanylate cyclase" evidence="10">
    <location>
        <begin position="497"/>
        <end position="624"/>
    </location>
</feature>
<accession>A0AAN9ZGI0</accession>
<dbReference type="AlphaFoldDB" id="A0AAN9ZGI0"/>
<keyword evidence="7" id="KW-0141">cGMP biosynthesis</keyword>
<dbReference type="GO" id="GO:0004383">
    <property type="term" value="F:guanylate cyclase activity"/>
    <property type="evidence" value="ECO:0007669"/>
    <property type="project" value="UniProtKB-EC"/>
</dbReference>
<dbReference type="GO" id="GO:0008074">
    <property type="term" value="C:guanylate cyclase complex, soluble"/>
    <property type="evidence" value="ECO:0007669"/>
    <property type="project" value="TreeGrafter"/>
</dbReference>
<evidence type="ECO:0000256" key="8">
    <source>
        <dbReference type="RuleBase" id="RU000405"/>
    </source>
</evidence>
<reference evidence="11 12" key="1">
    <citation type="submission" date="2024-03" db="EMBL/GenBank/DDBJ databases">
        <title>The genome assembly and annotation of the cricket Gryllus longicercus Weissman &amp; Gray.</title>
        <authorList>
            <person name="Szrajer S."/>
            <person name="Gray D."/>
            <person name="Ylla G."/>
        </authorList>
    </citation>
    <scope>NUCLEOTIDE SEQUENCE [LARGE SCALE GENOMIC DNA]</scope>
    <source>
        <strain evidence="11">DAG 2021-001</strain>
        <tissue evidence="11">Whole body minus gut</tissue>
    </source>
</reference>
<evidence type="ECO:0000256" key="9">
    <source>
        <dbReference type="SAM" id="MobiDB-lite"/>
    </source>
</evidence>
<evidence type="ECO:0000256" key="1">
    <source>
        <dbReference type="ARBA" id="ARBA00004496"/>
    </source>
</evidence>
<dbReference type="GO" id="GO:0020037">
    <property type="term" value="F:heme binding"/>
    <property type="evidence" value="ECO:0007669"/>
    <property type="project" value="InterPro"/>
</dbReference>
<dbReference type="InterPro" id="IPR038158">
    <property type="entry name" value="H-NOX_domain_sf"/>
</dbReference>
<dbReference type="FunFam" id="3.30.70.1230:FF:000007">
    <property type="entry name" value="Guanylate cyclase soluble subunit alpha-3"/>
    <property type="match status" value="1"/>
</dbReference>
<sequence length="709" mass="76273">MSLCPFRKLSDPSGPPGAPAAQRQGSLQLSAPLEEDEDTRQTLNLKQLDEALSLLTDPPNSALSAAVTGLLQSDEEKYSFLKQLPEDAAELPKYRYLEDILEQLDAHDVDASEFLDALGEELVRSACAGRLDRAFRSLGAGLEEFLATLDSVHDVLQADSGGGGEGGGGGDSEDGGGGGGEEGGGQGEGGSAFVSTGRELIFCTERTAAARLLAGSLRAVARLLYSTDVRVAVSDGPEPRHFRYEIVPVGRAVTESGGDEDDADVVTAATPPTPGPPSAVASASTAACDLRMGVASFCKAFPWHFVMDRRLELVQLGTGFMRVFGRDLATLGTAAPTHFEFRRPRGVALSFAAIAQRTNTSFLLAIRRPPGAAPSPAEGLELKGQMVFCPESDSILFVGSPFLDGLDGLTSRGLFISDIPQHDATRDVILVGEQARAQDGLRRRMDKLKSSIEEGNRAVNKEREKNVSLLHLIFPPDIAKRLWLGESIDAQTHDDVTMLFSDIVGFTSICSTATPMMVINMLQDLYSQFDMLCGQLDVYKVETIGDAYCVAGGLHKQSPTHAQQIAWMALLMIETCSRHRTHDGQPIRMRIGLHTGTVLAGVVGKKMPRYCLFGHNVTIANKFESGSEPLRINVSPTTYEFLTQHPGFVMTPRPRDCLPKGFPADIPGTCHFLHTYLHPGLARDGSCTLQDNVQAALRELGFVTDAAPH</sequence>
<dbReference type="GO" id="GO:0005525">
    <property type="term" value="F:GTP binding"/>
    <property type="evidence" value="ECO:0007669"/>
    <property type="project" value="UniProtKB-KW"/>
</dbReference>
<proteinExistence type="inferred from homology"/>
<evidence type="ECO:0000256" key="5">
    <source>
        <dbReference type="ARBA" id="ARBA00023134"/>
    </source>
</evidence>
<dbReference type="PROSITE" id="PS00452">
    <property type="entry name" value="GUANYLATE_CYCLASE_1"/>
    <property type="match status" value="1"/>
</dbReference>